<dbReference type="PANTHER" id="PTHR30238">
    <property type="entry name" value="MEMBRANE BOUND PREDICTED REDOX MODULATOR"/>
    <property type="match status" value="1"/>
</dbReference>
<dbReference type="GO" id="GO:0016020">
    <property type="term" value="C:membrane"/>
    <property type="evidence" value="ECO:0007669"/>
    <property type="project" value="UniProtKB-SubCell"/>
</dbReference>
<accession>A0A397PE24</accession>
<name>A0A397PE24_9SPHN</name>
<evidence type="ECO:0000313" key="8">
    <source>
        <dbReference type="Proteomes" id="UP000266568"/>
    </source>
</evidence>
<feature type="transmembrane region" description="Helical" evidence="6">
    <location>
        <begin position="177"/>
        <end position="196"/>
    </location>
</feature>
<proteinExistence type="inferred from homology"/>
<keyword evidence="8" id="KW-1185">Reference proteome</keyword>
<dbReference type="Pfam" id="PF03741">
    <property type="entry name" value="TerC"/>
    <property type="match status" value="1"/>
</dbReference>
<dbReference type="NCBIfam" id="TIGR03717">
    <property type="entry name" value="R_switched_YjbE"/>
    <property type="match status" value="1"/>
</dbReference>
<dbReference type="AlphaFoldDB" id="A0A397PE24"/>
<evidence type="ECO:0000256" key="3">
    <source>
        <dbReference type="ARBA" id="ARBA00022692"/>
    </source>
</evidence>
<evidence type="ECO:0000256" key="1">
    <source>
        <dbReference type="ARBA" id="ARBA00004141"/>
    </source>
</evidence>
<comment type="similarity">
    <text evidence="2">Belongs to the TerC family.</text>
</comment>
<feature type="transmembrane region" description="Helical" evidence="6">
    <location>
        <begin position="73"/>
        <end position="92"/>
    </location>
</feature>
<comment type="caution">
    <text evidence="7">The sequence shown here is derived from an EMBL/GenBank/DDBJ whole genome shotgun (WGS) entry which is preliminary data.</text>
</comment>
<dbReference type="InterPro" id="IPR005496">
    <property type="entry name" value="Integral_membrane_TerC"/>
</dbReference>
<sequence>MDLTSLFTPAALAVLAEVVMIDLVLAGDNAVVVGTIAAGLPKAQQKKVVFVGVAAALVLRIVFALAATQLLQVIGLLFAGGLLLLWVAWKMWRELRAHDAHATQSDIAPRAKTFAGAAWAVALADVSMSLDNVLGVAGAARDHPTILVFGLVFSVAVMGLAASLIARVVDRYRWIGYLGLAVIVWVALKMIHGGLLDRDLGLIRLLA</sequence>
<comment type="subcellular location">
    <subcellularLocation>
        <location evidence="1">Membrane</location>
        <topology evidence="1">Multi-pass membrane protein</topology>
    </subcellularLocation>
</comment>
<dbReference type="PANTHER" id="PTHR30238:SF4">
    <property type="entry name" value="SLL1022 PROTEIN"/>
    <property type="match status" value="1"/>
</dbReference>
<feature type="transmembrane region" description="Helical" evidence="6">
    <location>
        <begin position="146"/>
        <end position="165"/>
    </location>
</feature>
<reference evidence="7 8" key="1">
    <citation type="submission" date="2018-08" db="EMBL/GenBank/DDBJ databases">
        <title>Genomic Encyclopedia of Type Strains, Phase IV (KMG-IV): sequencing the most valuable type-strain genomes for metagenomic binning, comparative biology and taxonomic classification.</title>
        <authorList>
            <person name="Goeker M."/>
        </authorList>
    </citation>
    <scope>NUCLEOTIDE SEQUENCE [LARGE SCALE GENOMIC DNA]</scope>
    <source>
        <strain evidence="7 8">DSM 25527</strain>
    </source>
</reference>
<evidence type="ECO:0000313" key="7">
    <source>
        <dbReference type="EMBL" id="RIA44404.1"/>
    </source>
</evidence>
<evidence type="ECO:0000256" key="4">
    <source>
        <dbReference type="ARBA" id="ARBA00022989"/>
    </source>
</evidence>
<dbReference type="OrthoDB" id="9807970at2"/>
<dbReference type="EMBL" id="QXDC01000003">
    <property type="protein sequence ID" value="RIA44404.1"/>
    <property type="molecule type" value="Genomic_DNA"/>
</dbReference>
<feature type="transmembrane region" description="Helical" evidence="6">
    <location>
        <begin position="113"/>
        <end position="134"/>
    </location>
</feature>
<keyword evidence="5 6" id="KW-0472">Membrane</keyword>
<keyword evidence="4 6" id="KW-1133">Transmembrane helix</keyword>
<organism evidence="7 8">
    <name type="scientific">Hephaestia caeni</name>
    <dbReference type="NCBI Taxonomy" id="645617"/>
    <lineage>
        <taxon>Bacteria</taxon>
        <taxon>Pseudomonadati</taxon>
        <taxon>Pseudomonadota</taxon>
        <taxon>Alphaproteobacteria</taxon>
        <taxon>Sphingomonadales</taxon>
        <taxon>Sphingomonadaceae</taxon>
        <taxon>Hephaestia</taxon>
    </lineage>
</organism>
<dbReference type="Proteomes" id="UP000266568">
    <property type="component" value="Unassembled WGS sequence"/>
</dbReference>
<evidence type="ECO:0000256" key="5">
    <source>
        <dbReference type="ARBA" id="ARBA00023136"/>
    </source>
</evidence>
<gene>
    <name evidence="7" type="ORF">DFR49_2648</name>
</gene>
<protein>
    <submittedName>
        <fullName evidence="7">YjbE family integral membrane protein</fullName>
    </submittedName>
</protein>
<feature type="transmembrane region" description="Helical" evidence="6">
    <location>
        <begin position="6"/>
        <end position="27"/>
    </location>
</feature>
<dbReference type="InterPro" id="IPR022301">
    <property type="entry name" value="Integral_membrane_YjbE"/>
</dbReference>
<dbReference type="RefSeq" id="WP_119036061.1">
    <property type="nucleotide sequence ID" value="NZ_QXDC01000003.1"/>
</dbReference>
<evidence type="ECO:0000256" key="2">
    <source>
        <dbReference type="ARBA" id="ARBA00007511"/>
    </source>
</evidence>
<evidence type="ECO:0000256" key="6">
    <source>
        <dbReference type="SAM" id="Phobius"/>
    </source>
</evidence>
<keyword evidence="3 6" id="KW-0812">Transmembrane</keyword>
<feature type="transmembrane region" description="Helical" evidence="6">
    <location>
        <begin position="48"/>
        <end position="67"/>
    </location>
</feature>